<gene>
    <name evidence="10" type="primary">Aste57867_10501</name>
    <name evidence="9" type="ORF">As57867_010461</name>
    <name evidence="10" type="ORF">ASTE57867_10501</name>
</gene>
<dbReference type="GO" id="GO:0006078">
    <property type="term" value="P:(1-&gt;6)-beta-D-glucan biosynthetic process"/>
    <property type="evidence" value="ECO:0007669"/>
    <property type="project" value="TreeGrafter"/>
</dbReference>
<dbReference type="PANTHER" id="PTHR31361">
    <property type="entry name" value="BETA-GLUCAN SYNTHESIS-ASSOCIATED PROTEIN KRE6-RELATED"/>
    <property type="match status" value="1"/>
</dbReference>
<dbReference type="InterPro" id="IPR013320">
    <property type="entry name" value="ConA-like_dom_sf"/>
</dbReference>
<name>A0A485KRJ2_9STRA</name>
<protein>
    <submittedName>
        <fullName evidence="10">Aste57867_10501 protein</fullName>
    </submittedName>
</protein>
<evidence type="ECO:0000256" key="6">
    <source>
        <dbReference type="SAM" id="Phobius"/>
    </source>
</evidence>
<dbReference type="InterPro" id="IPR000742">
    <property type="entry name" value="EGF"/>
</dbReference>
<sequence>MRPSSRSTSAIVAVGITLSTLTTGLDYDYEAYPAKSGVGIWVDVDTPLDALSKVTSRGQTWPLVMSDEFEIDDRTFQAGKDHMWTALDLPDGVNAALELYNSSNVYTKNGKLINRVDEGAINVTYFNQWLEKPAFETSTMYYSAGMMQSWNKFCFQGGLIQVAAKLPGAINNMPDDIHKSPTNNPNANGTFWLNGQKLPLKPTDRIKDGAYYPTWPGIWLMGNLGRALFGASTTRMWPWSYDECDPDYEPHQAISKCNSNPGFGLNPNQGRGAPEIDILEGGGVAISSSIQIAPGMPDEYRRLPFNASDQTYCVYGKGCATPGANIPDAPTSAFAFRNHKSWYQGLKYAANNRCPAVAQDRQLFEPVQAARVKPALITTNYCEKTQMSAACDVNADLGLIDPSKSLHWGINYNGTCFPVANGYIGAYLCDPDNKTPRCAAPRKPGVADTNQMDKFNYQMDAISSNWDIGHDAYTTFYEYQVEWVMGEAGYVRWSLFDAPLFEIPASSLTNPPQAPAGSPRNPKKVMIEEPLYVIFNVALARAWGATPPNKDLGPCRGVPGNPAVGTDAYNKSNNICDSFPMYMEIDYIRIYQDKNTMFIGCDPPTHPTKKWIDEHIKWYTDEHNPMIRVDGGATCNSDDDCLSSQAAIASGRCKNRRCSCVTGYGGPRCTKYKGSTTFSVDGPNYFGPTLIYPIVLASAVVAAAIVTGIIRWYRMATMVAKAASSKRQATTKKRLHDDDPNATTIEETTLDDTTMRSTRRFYAPANTVQ</sequence>
<reference evidence="9" key="2">
    <citation type="submission" date="2019-06" db="EMBL/GenBank/DDBJ databases">
        <title>Genomics analysis of Aphanomyces spp. identifies a new class of oomycete effector associated with host adaptation.</title>
        <authorList>
            <person name="Gaulin E."/>
        </authorList>
    </citation>
    <scope>NUCLEOTIDE SEQUENCE</scope>
    <source>
        <strain evidence="9">CBS 578.67</strain>
    </source>
</reference>
<evidence type="ECO:0000256" key="5">
    <source>
        <dbReference type="ARBA" id="ARBA00023316"/>
    </source>
</evidence>
<accession>A0A485KRJ2</accession>
<feature type="signal peptide" evidence="7">
    <location>
        <begin position="1"/>
        <end position="24"/>
    </location>
</feature>
<dbReference type="Proteomes" id="UP000332933">
    <property type="component" value="Unassembled WGS sequence"/>
</dbReference>
<dbReference type="OrthoDB" id="412647at2759"/>
<proteinExistence type="predicted"/>
<keyword evidence="5" id="KW-0961">Cell wall biogenesis/degradation</keyword>
<keyword evidence="2 6" id="KW-0472">Membrane</keyword>
<feature type="transmembrane region" description="Helical" evidence="6">
    <location>
        <begin position="690"/>
        <end position="713"/>
    </location>
</feature>
<evidence type="ECO:0000313" key="10">
    <source>
        <dbReference type="EMBL" id="VFT87374.1"/>
    </source>
</evidence>
<dbReference type="EMBL" id="VJMH01005212">
    <property type="protein sequence ID" value="KAF0698901.1"/>
    <property type="molecule type" value="Genomic_DNA"/>
</dbReference>
<dbReference type="InterPro" id="IPR005629">
    <property type="entry name" value="Skn1/Kre6/Sbg1"/>
</dbReference>
<evidence type="ECO:0000256" key="1">
    <source>
        <dbReference type="ARBA" id="ARBA00004370"/>
    </source>
</evidence>
<evidence type="ECO:0000256" key="4">
    <source>
        <dbReference type="ARBA" id="ARBA00023180"/>
    </source>
</evidence>
<keyword evidence="7" id="KW-0732">Signal</keyword>
<dbReference type="EMBL" id="CAADRA010005233">
    <property type="protein sequence ID" value="VFT87374.1"/>
    <property type="molecule type" value="Genomic_DNA"/>
</dbReference>
<keyword evidence="6" id="KW-1133">Transmembrane helix</keyword>
<dbReference type="AlphaFoldDB" id="A0A485KRJ2"/>
<dbReference type="GO" id="GO:0015926">
    <property type="term" value="F:glucosidase activity"/>
    <property type="evidence" value="ECO:0007669"/>
    <property type="project" value="TreeGrafter"/>
</dbReference>
<feature type="domain" description="EGF-like" evidence="8">
    <location>
        <begin position="658"/>
        <end position="669"/>
    </location>
</feature>
<dbReference type="GO" id="GO:0071555">
    <property type="term" value="P:cell wall organization"/>
    <property type="evidence" value="ECO:0007669"/>
    <property type="project" value="UniProtKB-KW"/>
</dbReference>
<dbReference type="GO" id="GO:0005789">
    <property type="term" value="C:endoplasmic reticulum membrane"/>
    <property type="evidence" value="ECO:0007669"/>
    <property type="project" value="TreeGrafter"/>
</dbReference>
<dbReference type="Pfam" id="PF03935">
    <property type="entry name" value="SKN1_KRE6_Sbg1"/>
    <property type="match status" value="3"/>
</dbReference>
<dbReference type="PANTHER" id="PTHR31361:SF1">
    <property type="entry name" value="BETA-GLUCAN SYNTHESIS-ASSOCIATED PROTEIN KRE6-RELATED"/>
    <property type="match status" value="1"/>
</dbReference>
<keyword evidence="3" id="KW-1015">Disulfide bond</keyword>
<evidence type="ECO:0000259" key="8">
    <source>
        <dbReference type="PROSITE" id="PS01186"/>
    </source>
</evidence>
<dbReference type="GO" id="GO:0005886">
    <property type="term" value="C:plasma membrane"/>
    <property type="evidence" value="ECO:0007669"/>
    <property type="project" value="TreeGrafter"/>
</dbReference>
<dbReference type="SUPFAM" id="SSF49899">
    <property type="entry name" value="Concanavalin A-like lectins/glucanases"/>
    <property type="match status" value="2"/>
</dbReference>
<dbReference type="PROSITE" id="PS01186">
    <property type="entry name" value="EGF_2"/>
    <property type="match status" value="1"/>
</dbReference>
<keyword evidence="6" id="KW-0812">Transmembrane</keyword>
<evidence type="ECO:0000256" key="2">
    <source>
        <dbReference type="ARBA" id="ARBA00023136"/>
    </source>
</evidence>
<evidence type="ECO:0000313" key="9">
    <source>
        <dbReference type="EMBL" id="KAF0698901.1"/>
    </source>
</evidence>
<keyword evidence="4" id="KW-0325">Glycoprotein</keyword>
<keyword evidence="11" id="KW-1185">Reference proteome</keyword>
<feature type="chain" id="PRO_5033437052" evidence="7">
    <location>
        <begin position="25"/>
        <end position="769"/>
    </location>
</feature>
<evidence type="ECO:0000256" key="3">
    <source>
        <dbReference type="ARBA" id="ARBA00023157"/>
    </source>
</evidence>
<evidence type="ECO:0000256" key="7">
    <source>
        <dbReference type="SAM" id="SignalP"/>
    </source>
</evidence>
<comment type="subcellular location">
    <subcellularLocation>
        <location evidence="1">Membrane</location>
    </subcellularLocation>
</comment>
<dbReference type="Gene3D" id="2.60.120.200">
    <property type="match status" value="2"/>
</dbReference>
<organism evidence="10 11">
    <name type="scientific">Aphanomyces stellatus</name>
    <dbReference type="NCBI Taxonomy" id="120398"/>
    <lineage>
        <taxon>Eukaryota</taxon>
        <taxon>Sar</taxon>
        <taxon>Stramenopiles</taxon>
        <taxon>Oomycota</taxon>
        <taxon>Saprolegniomycetes</taxon>
        <taxon>Saprolegniales</taxon>
        <taxon>Verrucalvaceae</taxon>
        <taxon>Aphanomyces</taxon>
    </lineage>
</organism>
<evidence type="ECO:0000313" key="11">
    <source>
        <dbReference type="Proteomes" id="UP000332933"/>
    </source>
</evidence>
<reference evidence="10 11" key="1">
    <citation type="submission" date="2019-03" db="EMBL/GenBank/DDBJ databases">
        <authorList>
            <person name="Gaulin E."/>
            <person name="Dumas B."/>
        </authorList>
    </citation>
    <scope>NUCLEOTIDE SEQUENCE [LARGE SCALE GENOMIC DNA]</scope>
    <source>
        <strain evidence="10">CBS 568.67</strain>
    </source>
</reference>